<keyword evidence="5" id="KW-0777">Teichoic acid biosynthesis</keyword>
<evidence type="ECO:0000313" key="7">
    <source>
        <dbReference type="EMBL" id="MBB3171205.1"/>
    </source>
</evidence>
<dbReference type="GO" id="GO:0019350">
    <property type="term" value="P:teichoic acid biosynthetic process"/>
    <property type="evidence" value="ECO:0007669"/>
    <property type="project" value="UniProtKB-KW"/>
</dbReference>
<dbReference type="GO" id="GO:0005886">
    <property type="term" value="C:plasma membrane"/>
    <property type="evidence" value="ECO:0007669"/>
    <property type="project" value="UniProtKB-SubCell"/>
</dbReference>
<keyword evidence="4 7" id="KW-0808">Transferase</keyword>
<dbReference type="PANTHER" id="PTHR37316:SF3">
    <property type="entry name" value="TEICHOIC ACID GLYCEROL-PHOSPHATE TRANSFERASE"/>
    <property type="match status" value="1"/>
</dbReference>
<dbReference type="Proteomes" id="UP000530850">
    <property type="component" value="Unassembled WGS sequence"/>
</dbReference>
<accession>A0A7W5D2Y5</accession>
<dbReference type="InterPro" id="IPR043148">
    <property type="entry name" value="TagF_C"/>
</dbReference>
<evidence type="ECO:0000256" key="3">
    <source>
        <dbReference type="ARBA" id="ARBA00022475"/>
    </source>
</evidence>
<evidence type="ECO:0000256" key="4">
    <source>
        <dbReference type="ARBA" id="ARBA00022679"/>
    </source>
</evidence>
<name>A0A7W5D2Y5_9ACTN</name>
<proteinExistence type="inferred from homology"/>
<dbReference type="GO" id="GO:0047355">
    <property type="term" value="F:CDP-glycerol glycerophosphotransferase activity"/>
    <property type="evidence" value="ECO:0007669"/>
    <property type="project" value="InterPro"/>
</dbReference>
<protein>
    <submittedName>
        <fullName evidence="7">CDP-glycerol glycerophosphotransferase (TagB/SpsB family)</fullName>
    </submittedName>
</protein>
<comment type="similarity">
    <text evidence="2">Belongs to the CDP-glycerol glycerophosphotransferase family.</text>
</comment>
<comment type="subcellular location">
    <subcellularLocation>
        <location evidence="1">Cell membrane</location>
        <topology evidence="1">Peripheral membrane protein</topology>
    </subcellularLocation>
</comment>
<dbReference type="Pfam" id="PF04464">
    <property type="entry name" value="Glyphos_transf"/>
    <property type="match status" value="1"/>
</dbReference>
<dbReference type="AlphaFoldDB" id="A0A7W5D2Y5"/>
<dbReference type="Gene3D" id="3.40.50.12580">
    <property type="match status" value="1"/>
</dbReference>
<dbReference type="InterPro" id="IPR043149">
    <property type="entry name" value="TagF_N"/>
</dbReference>
<dbReference type="EMBL" id="JACHYA010000002">
    <property type="protein sequence ID" value="MBB3171205.1"/>
    <property type="molecule type" value="Genomic_DNA"/>
</dbReference>
<evidence type="ECO:0000256" key="5">
    <source>
        <dbReference type="ARBA" id="ARBA00022944"/>
    </source>
</evidence>
<dbReference type="InterPro" id="IPR051612">
    <property type="entry name" value="Teichoic_Acid_Biosynth"/>
</dbReference>
<gene>
    <name evidence="7" type="ORF">FHR31_001017</name>
</gene>
<evidence type="ECO:0000313" key="8">
    <source>
        <dbReference type="Proteomes" id="UP000530850"/>
    </source>
</evidence>
<evidence type="ECO:0000256" key="1">
    <source>
        <dbReference type="ARBA" id="ARBA00004202"/>
    </source>
</evidence>
<keyword evidence="6" id="KW-0472">Membrane</keyword>
<sequence>MAAALSRMMRKIKRAFGSAGQKEPKYAFGEQDLSSPSNIPFDAYADALSGGRDEEERRRAEVAVLSDLAPYIHRFAGREDRTLSIGSQEAAAIWNRLGDLFCIIDPEAIFSPLNKKMGFDHKAAILDKFYGKQPPFLKVYVRRVNLEKKRLRCQAFVEMPHALLDGVEMKSLPKKQSIRRMLGEDFCYTQEFIVPYGSDGQTLSFSVDDGRAVILDVDGKEFDGAVPVADILSAFTAKWDRYPQEENTWLIMDRDVCADDNGEHFYRYMMNHHPEQRCVFALRKTSVHWDRLKKEGFHLVDFGSPEYEREACACSMIISSHADPYVFSYYRDHFFFSKKFVFLQHGVTKDDISPWLNTIREIDLMVAASVRERDSIVEEGGPYRLLPEEVGLTGFPRHDLLLRKASALAENPNGPKTILVMPTWRQDLLGKVSGKGNARDLLDHFSESQFAKAWSAFLNSPRLEKLAKKGFRVVFFPHANLVPYIESGQFSFPSYVEYASNMTGESIQDIFANSSLLVTDYSSAAFELAYIERPCIYYHFESGQNDGSGYHFCKGYFDYEKDGFGPIARSEEELFALLESWEADGCEVEPEFRARMAQTFPYRDGLCCERAYRAILELG</sequence>
<reference evidence="7 8" key="1">
    <citation type="submission" date="2020-08" db="EMBL/GenBank/DDBJ databases">
        <title>Sequencing the genomes of 1000 actinobacteria strains.</title>
        <authorList>
            <person name="Klenk H.-P."/>
        </authorList>
    </citation>
    <scope>NUCLEOTIDE SEQUENCE [LARGE SCALE GENOMIC DNA]</scope>
    <source>
        <strain evidence="7 8">DSM 22242</strain>
    </source>
</reference>
<dbReference type="SUPFAM" id="SSF53756">
    <property type="entry name" value="UDP-Glycosyltransferase/glycogen phosphorylase"/>
    <property type="match status" value="1"/>
</dbReference>
<evidence type="ECO:0000256" key="2">
    <source>
        <dbReference type="ARBA" id="ARBA00010488"/>
    </source>
</evidence>
<dbReference type="PANTHER" id="PTHR37316">
    <property type="entry name" value="TEICHOIC ACID GLYCEROL-PHOSPHATE PRIMASE"/>
    <property type="match status" value="1"/>
</dbReference>
<dbReference type="Gene3D" id="3.40.50.11820">
    <property type="match status" value="1"/>
</dbReference>
<organism evidence="7 8">
    <name type="scientific">Parvibacter caecicola</name>
    <dbReference type="NCBI Taxonomy" id="747645"/>
    <lineage>
        <taxon>Bacteria</taxon>
        <taxon>Bacillati</taxon>
        <taxon>Actinomycetota</taxon>
        <taxon>Coriobacteriia</taxon>
        <taxon>Coriobacteriales</taxon>
        <taxon>Coriobacteriaceae</taxon>
        <taxon>Parvibacter</taxon>
    </lineage>
</organism>
<keyword evidence="3" id="KW-1003">Cell membrane</keyword>
<comment type="caution">
    <text evidence="7">The sequence shown here is derived from an EMBL/GenBank/DDBJ whole genome shotgun (WGS) entry which is preliminary data.</text>
</comment>
<dbReference type="RefSeq" id="WP_123185073.1">
    <property type="nucleotide sequence ID" value="NZ_JACHYA010000002.1"/>
</dbReference>
<dbReference type="GeneID" id="93356369"/>
<dbReference type="InterPro" id="IPR007554">
    <property type="entry name" value="Glycerophosphate_synth"/>
</dbReference>
<evidence type="ECO:0000256" key="6">
    <source>
        <dbReference type="ARBA" id="ARBA00023136"/>
    </source>
</evidence>